<proteinExistence type="predicted"/>
<reference evidence="2 3" key="1">
    <citation type="submission" date="2021-06" db="EMBL/GenBank/DDBJ databases">
        <title>Differences between aerobic and microaerobic xylene degrading microbial communities.</title>
        <authorList>
            <person name="Banerjee S."/>
            <person name="Tancsics A."/>
        </authorList>
    </citation>
    <scope>NUCLEOTIDE SEQUENCE [LARGE SCALE GENOMIC DNA]</scope>
    <source>
        <strain evidence="2 3">MAP12</strain>
    </source>
</reference>
<name>A0ABS6MZ20_9GAMM</name>
<gene>
    <name evidence="2" type="ORF">KRX52_14870</name>
</gene>
<evidence type="ECO:0000313" key="2">
    <source>
        <dbReference type="EMBL" id="MBV2134061.1"/>
    </source>
</evidence>
<evidence type="ECO:0000313" key="3">
    <source>
        <dbReference type="Proteomes" id="UP000813068"/>
    </source>
</evidence>
<feature type="region of interest" description="Disordered" evidence="1">
    <location>
        <begin position="64"/>
        <end position="117"/>
    </location>
</feature>
<dbReference type="Proteomes" id="UP000813068">
    <property type="component" value="Unassembled WGS sequence"/>
</dbReference>
<sequence length="117" mass="12553">MAESSNFAVLKERDPVFFPLARTAERVFASDANATPIKLRQLGETLDGIKVARALAIGYQQSFGKDGSAFKPGPLHYSRRPQRPAARADRAVARRAGRQPPAAGEQPAEGRAARPGA</sequence>
<protein>
    <submittedName>
        <fullName evidence="2">Uncharacterized protein</fullName>
    </submittedName>
</protein>
<keyword evidence="3" id="KW-1185">Reference proteome</keyword>
<dbReference type="EMBL" id="JAHRGL010000049">
    <property type="protein sequence ID" value="MBV2134061.1"/>
    <property type="molecule type" value="Genomic_DNA"/>
</dbReference>
<accession>A0ABS6MZ20</accession>
<dbReference type="RefSeq" id="WP_217682506.1">
    <property type="nucleotide sequence ID" value="NZ_JAHRGL010000049.1"/>
</dbReference>
<evidence type="ECO:0000256" key="1">
    <source>
        <dbReference type="SAM" id="MobiDB-lite"/>
    </source>
</evidence>
<comment type="caution">
    <text evidence="2">The sequence shown here is derived from an EMBL/GenBank/DDBJ whole genome shotgun (WGS) entry which is preliminary data.</text>
</comment>
<organism evidence="2 3">
    <name type="scientific">Geopseudomonas aromaticivorans</name>
    <dbReference type="NCBI Taxonomy" id="2849492"/>
    <lineage>
        <taxon>Bacteria</taxon>
        <taxon>Pseudomonadati</taxon>
        <taxon>Pseudomonadota</taxon>
        <taxon>Gammaproteobacteria</taxon>
        <taxon>Pseudomonadales</taxon>
        <taxon>Pseudomonadaceae</taxon>
        <taxon>Geopseudomonas</taxon>
    </lineage>
</organism>